<proteinExistence type="predicted"/>
<dbReference type="AlphaFoldDB" id="A0A9P0AQE4"/>
<accession>A0A9P0AQE4</accession>
<evidence type="ECO:0000313" key="3">
    <source>
        <dbReference type="Proteomes" id="UP001154078"/>
    </source>
</evidence>
<dbReference type="Proteomes" id="UP001154078">
    <property type="component" value="Chromosome 1"/>
</dbReference>
<sequence>MHSKTPIDDEPIAEENTTSDQILDQLPEETQNSILNQVPSHLYKEGDYIVASFPGKKREHKFVCVIQEICNEDDIEVLGMIECDETKRSFK</sequence>
<gene>
    <name evidence="2" type="ORF">MELIAE_LOCUS732</name>
</gene>
<dbReference type="OrthoDB" id="6776882at2759"/>
<protein>
    <submittedName>
        <fullName evidence="2">Uncharacterized protein</fullName>
    </submittedName>
</protein>
<evidence type="ECO:0000256" key="1">
    <source>
        <dbReference type="SAM" id="MobiDB-lite"/>
    </source>
</evidence>
<organism evidence="2 3">
    <name type="scientific">Brassicogethes aeneus</name>
    <name type="common">Rape pollen beetle</name>
    <name type="synonym">Meligethes aeneus</name>
    <dbReference type="NCBI Taxonomy" id="1431903"/>
    <lineage>
        <taxon>Eukaryota</taxon>
        <taxon>Metazoa</taxon>
        <taxon>Ecdysozoa</taxon>
        <taxon>Arthropoda</taxon>
        <taxon>Hexapoda</taxon>
        <taxon>Insecta</taxon>
        <taxon>Pterygota</taxon>
        <taxon>Neoptera</taxon>
        <taxon>Endopterygota</taxon>
        <taxon>Coleoptera</taxon>
        <taxon>Polyphaga</taxon>
        <taxon>Cucujiformia</taxon>
        <taxon>Nitidulidae</taxon>
        <taxon>Meligethinae</taxon>
        <taxon>Brassicogethes</taxon>
    </lineage>
</organism>
<evidence type="ECO:0000313" key="2">
    <source>
        <dbReference type="EMBL" id="CAH0546608.1"/>
    </source>
</evidence>
<dbReference type="EMBL" id="OV121132">
    <property type="protein sequence ID" value="CAH0546608.1"/>
    <property type="molecule type" value="Genomic_DNA"/>
</dbReference>
<reference evidence="2" key="1">
    <citation type="submission" date="2021-12" db="EMBL/GenBank/DDBJ databases">
        <authorList>
            <person name="King R."/>
        </authorList>
    </citation>
    <scope>NUCLEOTIDE SEQUENCE</scope>
</reference>
<feature type="region of interest" description="Disordered" evidence="1">
    <location>
        <begin position="1"/>
        <end position="20"/>
    </location>
</feature>
<name>A0A9P0AQE4_BRAAE</name>
<keyword evidence="3" id="KW-1185">Reference proteome</keyword>